<dbReference type="RefSeq" id="WP_290401113.1">
    <property type="nucleotide sequence ID" value="NZ_JAUHLN010000004.1"/>
</dbReference>
<dbReference type="CDD" id="cd02440">
    <property type="entry name" value="AdoMet_MTases"/>
    <property type="match status" value="1"/>
</dbReference>
<comment type="caution">
    <text evidence="4">Lacks conserved residue(s) required for the propagation of feature annotation.</text>
</comment>
<evidence type="ECO:0000313" key="9">
    <source>
        <dbReference type="Proteomes" id="UP001168694"/>
    </source>
</evidence>
<dbReference type="Gene3D" id="3.40.50.150">
    <property type="entry name" value="Vaccinia Virus protein VP39"/>
    <property type="match status" value="1"/>
</dbReference>
<protein>
    <recommendedName>
        <fullName evidence="4">Polyamine aminopropyltransferase</fullName>
    </recommendedName>
    <alternativeName>
        <fullName evidence="4">Putrescine aminopropyltransferase</fullName>
        <shortName evidence="4">PAPT</shortName>
    </alternativeName>
    <alternativeName>
        <fullName evidence="4">Spermidine synthase</fullName>
        <shortName evidence="4">SPDS</shortName>
        <shortName evidence="4">SPDSY</shortName>
        <ecNumber evidence="4">2.5.1.16</ecNumber>
    </alternativeName>
</protein>
<comment type="subunit">
    <text evidence="4">Homodimer or homotetramer.</text>
</comment>
<proteinExistence type="inferred from homology"/>
<evidence type="ECO:0000259" key="7">
    <source>
        <dbReference type="PROSITE" id="PS51006"/>
    </source>
</evidence>
<feature type="binding site" evidence="4">
    <location>
        <begin position="175"/>
        <end position="176"/>
    </location>
    <ligand>
        <name>S-methyl-5'-thioadenosine</name>
        <dbReference type="ChEBI" id="CHEBI:17509"/>
    </ligand>
</feature>
<dbReference type="PANTHER" id="PTHR43317">
    <property type="entry name" value="THERMOSPERMINE SYNTHASE ACAULIS5"/>
    <property type="match status" value="1"/>
</dbReference>
<feature type="binding site" evidence="4">
    <location>
        <position position="97"/>
    </location>
    <ligand>
        <name>spermidine</name>
        <dbReference type="ChEBI" id="CHEBI:57834"/>
    </ligand>
</feature>
<evidence type="ECO:0000256" key="3">
    <source>
        <dbReference type="ARBA" id="ARBA00023115"/>
    </source>
</evidence>
<comment type="pathway">
    <text evidence="4">Amine and polyamine biosynthesis; spermidine biosynthesis; spermidine from putrescine: step 1/1.</text>
</comment>
<sequence>MNDSKLWQSQHFINHQTSNDKKNQKLKQKSNPKDNKKHFRGDLWDRISLREMLAVKNKKLYQGQSKYQNIQVLEASDIRMFLDEQLQFSSLDERIYHEAFVHVPMALTKSHDNILILGGGDGLALREVLKYSDVKHVDLVDIDSEILKIASQVPEIVALNERSLFDKRVNVYAKDARKFLKKNKKTYDLMIIDFPDPADDFLASLYSLEMFQMVRNHLSKNGMIVCQSNSPFDTPVVYWSIGLTLEKTGFYTESYHTVIPSFGDWGFHLASNKPFPSKLKTVPVPCRTLPKNLASLFHFQSNTLSHQRSAIVNALDNLQLHEIYKREIV</sequence>
<dbReference type="PROSITE" id="PS01330">
    <property type="entry name" value="PABS_1"/>
    <property type="match status" value="1"/>
</dbReference>
<keyword evidence="2 4" id="KW-0808">Transferase</keyword>
<accession>A0ABT8EAV9</accession>
<dbReference type="InterPro" id="IPR030374">
    <property type="entry name" value="PABS"/>
</dbReference>
<evidence type="ECO:0000256" key="5">
    <source>
        <dbReference type="PROSITE-ProRule" id="PRU00354"/>
    </source>
</evidence>
<comment type="catalytic activity">
    <reaction evidence="4">
        <text>S-adenosyl 3-(methylsulfanyl)propylamine + putrescine = S-methyl-5'-thioadenosine + spermidine + H(+)</text>
        <dbReference type="Rhea" id="RHEA:12721"/>
        <dbReference type="ChEBI" id="CHEBI:15378"/>
        <dbReference type="ChEBI" id="CHEBI:17509"/>
        <dbReference type="ChEBI" id="CHEBI:57443"/>
        <dbReference type="ChEBI" id="CHEBI:57834"/>
        <dbReference type="ChEBI" id="CHEBI:326268"/>
        <dbReference type="EC" id="2.5.1.16"/>
    </reaction>
</comment>
<comment type="similarity">
    <text evidence="1 4">Belongs to the spermidine/spermine synthase family.</text>
</comment>
<dbReference type="Pfam" id="PF01564">
    <property type="entry name" value="Spermine_synth"/>
    <property type="match status" value="1"/>
</dbReference>
<dbReference type="SUPFAM" id="SSF53335">
    <property type="entry name" value="S-adenosyl-L-methionine-dependent methyltransferases"/>
    <property type="match status" value="1"/>
</dbReference>
<feature type="region of interest" description="Disordered" evidence="6">
    <location>
        <begin position="13"/>
        <end position="39"/>
    </location>
</feature>
<reference evidence="8" key="1">
    <citation type="submission" date="2023-06" db="EMBL/GenBank/DDBJ databases">
        <title>Draft Genome Sequences of Representative Paenibacillus Polymyxa, Bacillus cereus, Fictibacillus sp., and Brevibacillus agri Strains Isolated from Amazonian Dark Earth.</title>
        <authorList>
            <person name="Pellegrinetti T.A."/>
            <person name="Cunha I.C.M."/>
            <person name="Chaves M.G."/>
            <person name="Freitas A.S."/>
            <person name="Silva A.V.R."/>
            <person name="Tsai S.M."/>
            <person name="Mendes L.W."/>
        </authorList>
    </citation>
    <scope>NUCLEOTIDE SEQUENCE</scope>
    <source>
        <strain evidence="8">CENA-BCM004</strain>
    </source>
</reference>
<feature type="compositionally biased region" description="Basic residues" evidence="6">
    <location>
        <begin position="24"/>
        <end position="39"/>
    </location>
</feature>
<feature type="domain" description="PABS" evidence="7">
    <location>
        <begin position="42"/>
        <end position="272"/>
    </location>
</feature>
<evidence type="ECO:0000256" key="6">
    <source>
        <dbReference type="SAM" id="MobiDB-lite"/>
    </source>
</evidence>
<feature type="active site" description="Proton acceptor" evidence="4 5">
    <location>
        <position position="193"/>
    </location>
</feature>
<evidence type="ECO:0000256" key="1">
    <source>
        <dbReference type="ARBA" id="ARBA00007867"/>
    </source>
</evidence>
<dbReference type="PANTHER" id="PTHR43317:SF1">
    <property type="entry name" value="THERMOSPERMINE SYNTHASE ACAULIS5"/>
    <property type="match status" value="1"/>
</dbReference>
<dbReference type="HAMAP" id="MF_00198">
    <property type="entry name" value="Spermidine_synth"/>
    <property type="match status" value="1"/>
</dbReference>
<feature type="binding site" evidence="4">
    <location>
        <position position="121"/>
    </location>
    <ligand>
        <name>spermidine</name>
        <dbReference type="ChEBI" id="CHEBI:57834"/>
    </ligand>
</feature>
<comment type="caution">
    <text evidence="8">The sequence shown here is derived from an EMBL/GenBank/DDBJ whole genome shotgun (WGS) entry which is preliminary data.</text>
</comment>
<dbReference type="EMBL" id="JAUHLN010000004">
    <property type="protein sequence ID" value="MDN4074992.1"/>
    <property type="molecule type" value="Genomic_DNA"/>
</dbReference>
<evidence type="ECO:0000313" key="8">
    <source>
        <dbReference type="EMBL" id="MDN4074992.1"/>
    </source>
</evidence>
<keyword evidence="9" id="KW-1185">Reference proteome</keyword>
<keyword evidence="4" id="KW-0745">Spermidine biosynthesis</keyword>
<dbReference type="InterPro" id="IPR030373">
    <property type="entry name" value="PABS_CS"/>
</dbReference>
<feature type="binding site" evidence="4">
    <location>
        <position position="68"/>
    </location>
    <ligand>
        <name>S-methyl-5'-thioadenosine</name>
        <dbReference type="ChEBI" id="CHEBI:17509"/>
    </ligand>
</feature>
<dbReference type="InterPro" id="IPR029063">
    <property type="entry name" value="SAM-dependent_MTases_sf"/>
</dbReference>
<gene>
    <name evidence="4" type="primary">speE</name>
    <name evidence="8" type="ORF">QYF49_18640</name>
</gene>
<organism evidence="8 9">
    <name type="scientific">Fictibacillus terranigra</name>
    <dbReference type="NCBI Taxonomy" id="3058424"/>
    <lineage>
        <taxon>Bacteria</taxon>
        <taxon>Bacillati</taxon>
        <taxon>Bacillota</taxon>
        <taxon>Bacilli</taxon>
        <taxon>Bacillales</taxon>
        <taxon>Fictibacillaceae</taxon>
        <taxon>Fictibacillus</taxon>
    </lineage>
</organism>
<keyword evidence="3 4" id="KW-0620">Polyamine biosynthesis</keyword>
<dbReference type="PROSITE" id="PS51006">
    <property type="entry name" value="PABS_2"/>
    <property type="match status" value="1"/>
</dbReference>
<dbReference type="InterPro" id="IPR001045">
    <property type="entry name" value="Spermi_synthase"/>
</dbReference>
<name>A0ABT8EAV9_9BACL</name>
<evidence type="ECO:0000256" key="2">
    <source>
        <dbReference type="ARBA" id="ARBA00022679"/>
    </source>
</evidence>
<feature type="binding site" evidence="4">
    <location>
        <position position="141"/>
    </location>
    <ligand>
        <name>S-methyl-5'-thioadenosine</name>
        <dbReference type="ChEBI" id="CHEBI:17509"/>
    </ligand>
</feature>
<dbReference type="Proteomes" id="UP001168694">
    <property type="component" value="Unassembled WGS sequence"/>
</dbReference>
<dbReference type="EC" id="2.5.1.16" evidence="4"/>
<evidence type="ECO:0000256" key="4">
    <source>
        <dbReference type="HAMAP-Rule" id="MF_00198"/>
    </source>
</evidence>
<comment type="function">
    <text evidence="4">Catalyzes the irreversible transfer of a propylamine group from the amino donor S-adenosylmethioninamine (decarboxy-AdoMet) to putrescine (1,4-diaminobutane) to yield spermidine.</text>
</comment>